<sequence>GAQGALREWDPQTPGSEGLVATRTLRVATRTPRVATRTTRVTKATSPRATKPTKGRRPRLSRAMRGEPWSRSPPGCPQGAFLGSLVVFGGSEGNFWGLWVCFGGSWIYLRVSGCV</sequence>
<evidence type="ECO:0000313" key="3">
    <source>
        <dbReference type="Proteomes" id="UP000694563"/>
    </source>
</evidence>
<feature type="compositionally biased region" description="Basic residues" evidence="1">
    <location>
        <begin position="51"/>
        <end position="62"/>
    </location>
</feature>
<dbReference type="Ensembl" id="ENSCUST00005018986.1">
    <property type="protein sequence ID" value="ENSCUSP00005018306.1"/>
    <property type="gene ID" value="ENSCUSG00005011727.1"/>
</dbReference>
<accession>A0A8C3UNA2</accession>
<reference evidence="2" key="1">
    <citation type="submission" date="2020-10" db="EMBL/GenBank/DDBJ databases">
        <title>Catharus ustulatus (Swainson's thrush) genome, bCatUst1, primary haplotype v2.</title>
        <authorList>
            <person name="Delmore K."/>
            <person name="Vafadar M."/>
            <person name="Formenti G."/>
            <person name="Chow W."/>
            <person name="Pelan S."/>
            <person name="Howe K."/>
            <person name="Rhie A."/>
            <person name="Mountcastle J."/>
            <person name="Haase B."/>
            <person name="Fedrigo O."/>
            <person name="Jarvis E.D."/>
        </authorList>
    </citation>
    <scope>NUCLEOTIDE SEQUENCE [LARGE SCALE GENOMIC DNA]</scope>
</reference>
<organism evidence="2 3">
    <name type="scientific">Catharus ustulatus</name>
    <name type="common">Russet-backed thrush</name>
    <name type="synonym">Hylocichla ustulatus</name>
    <dbReference type="NCBI Taxonomy" id="91951"/>
    <lineage>
        <taxon>Eukaryota</taxon>
        <taxon>Metazoa</taxon>
        <taxon>Chordata</taxon>
        <taxon>Craniata</taxon>
        <taxon>Vertebrata</taxon>
        <taxon>Euteleostomi</taxon>
        <taxon>Archelosauria</taxon>
        <taxon>Archosauria</taxon>
        <taxon>Dinosauria</taxon>
        <taxon>Saurischia</taxon>
        <taxon>Theropoda</taxon>
        <taxon>Coelurosauria</taxon>
        <taxon>Aves</taxon>
        <taxon>Neognathae</taxon>
        <taxon>Neoaves</taxon>
        <taxon>Telluraves</taxon>
        <taxon>Australaves</taxon>
        <taxon>Passeriformes</taxon>
        <taxon>Turdidae</taxon>
        <taxon>Catharus</taxon>
    </lineage>
</organism>
<keyword evidence="3" id="KW-1185">Reference proteome</keyword>
<dbReference type="AlphaFoldDB" id="A0A8C3UNA2"/>
<protein>
    <submittedName>
        <fullName evidence="2">Uncharacterized protein</fullName>
    </submittedName>
</protein>
<reference evidence="2" key="3">
    <citation type="submission" date="2025-09" db="UniProtKB">
        <authorList>
            <consortium name="Ensembl"/>
        </authorList>
    </citation>
    <scope>IDENTIFICATION</scope>
</reference>
<reference evidence="2" key="2">
    <citation type="submission" date="2025-08" db="UniProtKB">
        <authorList>
            <consortium name="Ensembl"/>
        </authorList>
    </citation>
    <scope>IDENTIFICATION</scope>
</reference>
<dbReference type="Proteomes" id="UP000694563">
    <property type="component" value="Chromosome 34"/>
</dbReference>
<evidence type="ECO:0000256" key="1">
    <source>
        <dbReference type="SAM" id="MobiDB-lite"/>
    </source>
</evidence>
<evidence type="ECO:0000313" key="2">
    <source>
        <dbReference type="Ensembl" id="ENSCUSP00005018306.1"/>
    </source>
</evidence>
<name>A0A8C3UNA2_CATUS</name>
<feature type="region of interest" description="Disordered" evidence="1">
    <location>
        <begin position="31"/>
        <end position="75"/>
    </location>
</feature>
<proteinExistence type="predicted"/>
<feature type="compositionally biased region" description="Low complexity" evidence="1">
    <location>
        <begin position="31"/>
        <end position="45"/>
    </location>
</feature>